<organism evidence="2">
    <name type="scientific">Tanacetum cinerariifolium</name>
    <name type="common">Dalmatian daisy</name>
    <name type="synonym">Chrysanthemum cinerariifolium</name>
    <dbReference type="NCBI Taxonomy" id="118510"/>
    <lineage>
        <taxon>Eukaryota</taxon>
        <taxon>Viridiplantae</taxon>
        <taxon>Streptophyta</taxon>
        <taxon>Embryophyta</taxon>
        <taxon>Tracheophyta</taxon>
        <taxon>Spermatophyta</taxon>
        <taxon>Magnoliopsida</taxon>
        <taxon>eudicotyledons</taxon>
        <taxon>Gunneridae</taxon>
        <taxon>Pentapetalae</taxon>
        <taxon>asterids</taxon>
        <taxon>campanulids</taxon>
        <taxon>Asterales</taxon>
        <taxon>Asteraceae</taxon>
        <taxon>Asteroideae</taxon>
        <taxon>Anthemideae</taxon>
        <taxon>Anthemidinae</taxon>
        <taxon>Tanacetum</taxon>
    </lineage>
</organism>
<proteinExistence type="predicted"/>
<evidence type="ECO:0000313" key="2">
    <source>
        <dbReference type="EMBL" id="GEU40029.1"/>
    </source>
</evidence>
<gene>
    <name evidence="2" type="ORF">Tci_012007</name>
</gene>
<sequence>MLYQVHRHGATVTINVTTTNSAHHHHHKAPPPPQTPPTTVVIGYDGDQGRNQNIKSPALQEALDEEACLEEQMLSLMHRFADRFTNHRPVINRLNSLPDHPLIEYGHYALGCMTGTDVKKARDELLRSIEEKHQLIKNYKEM</sequence>
<dbReference type="AlphaFoldDB" id="A0A6L2JTH4"/>
<comment type="caution">
    <text evidence="2">The sequence shown here is derived from an EMBL/GenBank/DDBJ whole genome shotgun (WGS) entry which is preliminary data.</text>
</comment>
<reference evidence="2" key="1">
    <citation type="journal article" date="2019" name="Sci. Rep.">
        <title>Draft genome of Tanacetum cinerariifolium, the natural source of mosquito coil.</title>
        <authorList>
            <person name="Yamashiro T."/>
            <person name="Shiraishi A."/>
            <person name="Satake H."/>
            <person name="Nakayama K."/>
        </authorList>
    </citation>
    <scope>NUCLEOTIDE SEQUENCE</scope>
</reference>
<accession>A0A6L2JTH4</accession>
<protein>
    <submittedName>
        <fullName evidence="2">Uncharacterized protein</fullName>
    </submittedName>
</protein>
<dbReference type="EMBL" id="BKCJ010001250">
    <property type="protein sequence ID" value="GEU40029.1"/>
    <property type="molecule type" value="Genomic_DNA"/>
</dbReference>
<name>A0A6L2JTH4_TANCI</name>
<evidence type="ECO:0000256" key="1">
    <source>
        <dbReference type="SAM" id="MobiDB-lite"/>
    </source>
</evidence>
<feature type="region of interest" description="Disordered" evidence="1">
    <location>
        <begin position="19"/>
        <end position="52"/>
    </location>
</feature>